<reference evidence="1 2" key="1">
    <citation type="submission" date="2020-02" db="EMBL/GenBank/DDBJ databases">
        <title>Newly sequenced genome of strain CSTR1 showed variability in Candidatus Kuenenia stuttgartiensis genomes.</title>
        <authorList>
            <person name="Ding C."/>
            <person name="Adrian L."/>
        </authorList>
    </citation>
    <scope>NUCLEOTIDE SEQUENCE [LARGE SCALE GENOMIC DNA]</scope>
    <source>
        <strain evidence="1 2">CSTR1</strain>
    </source>
</reference>
<protein>
    <submittedName>
        <fullName evidence="1">Uncharacterized protein</fullName>
    </submittedName>
</protein>
<gene>
    <name evidence="1" type="ORF">KsCSTR_25230</name>
</gene>
<organism evidence="1 2">
    <name type="scientific">Kuenenia stuttgartiensis</name>
    <dbReference type="NCBI Taxonomy" id="174633"/>
    <lineage>
        <taxon>Bacteria</taxon>
        <taxon>Pseudomonadati</taxon>
        <taxon>Planctomycetota</taxon>
        <taxon>Candidatus Brocadiia</taxon>
        <taxon>Candidatus Brocadiales</taxon>
        <taxon>Candidatus Brocadiaceae</taxon>
        <taxon>Candidatus Kuenenia</taxon>
    </lineage>
</organism>
<dbReference type="Proteomes" id="UP000501926">
    <property type="component" value="Chromosome"/>
</dbReference>
<accession>A0A6G7GR99</accession>
<sequence length="28" mass="3064">MVSRKNRLKNVTSQQVVVGDNRVGHGIA</sequence>
<evidence type="ECO:0000313" key="2">
    <source>
        <dbReference type="Proteomes" id="UP000501926"/>
    </source>
</evidence>
<dbReference type="EMBL" id="CP049055">
    <property type="protein sequence ID" value="QII11902.1"/>
    <property type="molecule type" value="Genomic_DNA"/>
</dbReference>
<proteinExistence type="predicted"/>
<name>A0A6G7GR99_KUEST</name>
<evidence type="ECO:0000313" key="1">
    <source>
        <dbReference type="EMBL" id="QII11902.1"/>
    </source>
</evidence>
<dbReference type="AlphaFoldDB" id="A0A6G7GR99"/>